<protein>
    <submittedName>
        <fullName evidence="1">Unnamed protein product</fullName>
    </submittedName>
</protein>
<name>A0ACB5SZB2_AMBMO</name>
<proteinExistence type="predicted"/>
<accession>A0ACB5SZB2</accession>
<dbReference type="EMBL" id="BSXS01001774">
    <property type="protein sequence ID" value="GME77203.1"/>
    <property type="molecule type" value="Genomic_DNA"/>
</dbReference>
<dbReference type="Proteomes" id="UP001165064">
    <property type="component" value="Unassembled WGS sequence"/>
</dbReference>
<gene>
    <name evidence="1" type="ORF">Amon02_000293400</name>
</gene>
<comment type="caution">
    <text evidence="1">The sequence shown here is derived from an EMBL/GenBank/DDBJ whole genome shotgun (WGS) entry which is preliminary data.</text>
</comment>
<keyword evidence="2" id="KW-1185">Reference proteome</keyword>
<evidence type="ECO:0000313" key="2">
    <source>
        <dbReference type="Proteomes" id="UP001165064"/>
    </source>
</evidence>
<evidence type="ECO:0000313" key="1">
    <source>
        <dbReference type="EMBL" id="GME77203.1"/>
    </source>
</evidence>
<reference evidence="1" key="1">
    <citation type="submission" date="2023-04" db="EMBL/GenBank/DDBJ databases">
        <title>Ambrosiozyma monospora NBRC 10751.</title>
        <authorList>
            <person name="Ichikawa N."/>
            <person name="Sato H."/>
            <person name="Tonouchi N."/>
        </authorList>
    </citation>
    <scope>NUCLEOTIDE SEQUENCE</scope>
    <source>
        <strain evidence="1">NBRC 10751</strain>
    </source>
</reference>
<organism evidence="1 2">
    <name type="scientific">Ambrosiozyma monospora</name>
    <name type="common">Yeast</name>
    <name type="synonym">Endomycopsis monosporus</name>
    <dbReference type="NCBI Taxonomy" id="43982"/>
    <lineage>
        <taxon>Eukaryota</taxon>
        <taxon>Fungi</taxon>
        <taxon>Dikarya</taxon>
        <taxon>Ascomycota</taxon>
        <taxon>Saccharomycotina</taxon>
        <taxon>Pichiomycetes</taxon>
        <taxon>Pichiales</taxon>
        <taxon>Pichiaceae</taxon>
        <taxon>Ambrosiozyma</taxon>
    </lineage>
</organism>
<sequence length="347" mass="38809">MISFLLLLFCILVQVTHSHPAPLPLAIPVTSTSTSLDDDTPTQTSTATLTSTSTPTNTDNEEQLEMETTYIALRQHIYSYRNYYATANPELYSSFESLKDYEQFVSNIFPDGGVEYSIYNCMLSFLTVMPSSISSHFESLLTDNQDWYDTVTSINMTPITTTPTMSTWDTSISVPTSGVYSSFYMLAKCRAMVEDGLKYGHWYDEYFFTNFDDSNRGNIAMMYHNIKTDATEVANDGLPILNGGGYQYYCEEFIGLLDGMPWKERVLNLAKSRYVSYSSAFTTPITLEDQYTTLKPNNYGEKKLSGGAIAGIVVGCLVIVAIVVVVIVVAVCMKKRSKYGKENVPIE</sequence>